<proteinExistence type="predicted"/>
<protein>
    <submittedName>
        <fullName evidence="2">Conserved membrane protein</fullName>
    </submittedName>
</protein>
<keyword evidence="1" id="KW-1133">Transmembrane helix</keyword>
<sequence>MVRSTRTWVIRSTCLWTAAGGIIGGSISVIVNNALIEISLTPFFAAVFGIVLLLLGGLMMWRKLWEAHDAPCMRVLVLCFSALVLLSGISCFLLEKNWFKTISPNAKIPMYMSLGVSLCFSVSFTAVDLLNAYHDRRSYDMRQRSLVSTPQQVGVVLAGAVTQGALFGLMFGAMDVEDAPQKLRTEERASLPIGILIGGIVGGVNAVLAYRAEASLGEQIDLLRGEGLLEDVYRD</sequence>
<dbReference type="AlphaFoldDB" id="A0A0M0J3X8"/>
<keyword evidence="1" id="KW-0472">Membrane</keyword>
<keyword evidence="1" id="KW-0812">Transmembrane</keyword>
<comment type="caution">
    <text evidence="2">The sequence shown here is derived from an EMBL/GenBank/DDBJ whole genome shotgun (WGS) entry which is preliminary data.</text>
</comment>
<keyword evidence="3" id="KW-1185">Reference proteome</keyword>
<feature type="transmembrane region" description="Helical" evidence="1">
    <location>
        <begin position="12"/>
        <end position="31"/>
    </location>
</feature>
<name>A0A0M0J3X8_9EUKA</name>
<evidence type="ECO:0000313" key="3">
    <source>
        <dbReference type="Proteomes" id="UP000037460"/>
    </source>
</evidence>
<accession>A0A0M0J3X8</accession>
<dbReference type="Proteomes" id="UP000037460">
    <property type="component" value="Unassembled WGS sequence"/>
</dbReference>
<organism evidence="2 3">
    <name type="scientific">Chrysochromulina tobinii</name>
    <dbReference type="NCBI Taxonomy" id="1460289"/>
    <lineage>
        <taxon>Eukaryota</taxon>
        <taxon>Haptista</taxon>
        <taxon>Haptophyta</taxon>
        <taxon>Prymnesiophyceae</taxon>
        <taxon>Prymnesiales</taxon>
        <taxon>Chrysochromulinaceae</taxon>
        <taxon>Chrysochromulina</taxon>
    </lineage>
</organism>
<dbReference type="OrthoDB" id="443651at2759"/>
<evidence type="ECO:0000313" key="2">
    <source>
        <dbReference type="EMBL" id="KOO21279.1"/>
    </source>
</evidence>
<feature type="transmembrane region" description="Helical" evidence="1">
    <location>
        <begin position="191"/>
        <end position="210"/>
    </location>
</feature>
<evidence type="ECO:0000256" key="1">
    <source>
        <dbReference type="SAM" id="Phobius"/>
    </source>
</evidence>
<feature type="transmembrane region" description="Helical" evidence="1">
    <location>
        <begin position="114"/>
        <end position="133"/>
    </location>
</feature>
<gene>
    <name evidence="2" type="ORF">Ctob_001712</name>
</gene>
<feature type="transmembrane region" description="Helical" evidence="1">
    <location>
        <begin position="73"/>
        <end position="94"/>
    </location>
</feature>
<feature type="transmembrane region" description="Helical" evidence="1">
    <location>
        <begin position="153"/>
        <end position="171"/>
    </location>
</feature>
<feature type="transmembrane region" description="Helical" evidence="1">
    <location>
        <begin position="43"/>
        <end position="61"/>
    </location>
</feature>
<reference evidence="3" key="1">
    <citation type="journal article" date="2015" name="PLoS Genet.">
        <title>Genome Sequence and Transcriptome Analyses of Chrysochromulina tobin: Metabolic Tools for Enhanced Algal Fitness in the Prominent Order Prymnesiales (Haptophyceae).</title>
        <authorList>
            <person name="Hovde B.T."/>
            <person name="Deodato C.R."/>
            <person name="Hunsperger H.M."/>
            <person name="Ryken S.A."/>
            <person name="Yost W."/>
            <person name="Jha R.K."/>
            <person name="Patterson J."/>
            <person name="Monnat R.J. Jr."/>
            <person name="Barlow S.B."/>
            <person name="Starkenburg S.R."/>
            <person name="Cattolico R.A."/>
        </authorList>
    </citation>
    <scope>NUCLEOTIDE SEQUENCE</scope>
    <source>
        <strain evidence="3">CCMP291</strain>
    </source>
</reference>
<dbReference type="EMBL" id="JWZX01003376">
    <property type="protein sequence ID" value="KOO21279.1"/>
    <property type="molecule type" value="Genomic_DNA"/>
</dbReference>